<keyword evidence="1" id="KW-0472">Membrane</keyword>
<feature type="transmembrane region" description="Helical" evidence="1">
    <location>
        <begin position="51"/>
        <end position="70"/>
    </location>
</feature>
<accession>A0A8M1KW70</accession>
<keyword evidence="3" id="KW-1185">Reference proteome</keyword>
<dbReference type="Proteomes" id="UP000515152">
    <property type="component" value="Chromosome 15"/>
</dbReference>
<keyword evidence="1" id="KW-0812">Transmembrane</keyword>
<evidence type="ECO:0000256" key="1">
    <source>
        <dbReference type="SAM" id="Phobius"/>
    </source>
</evidence>
<dbReference type="GO" id="GO:0005249">
    <property type="term" value="F:voltage-gated potassium channel activity"/>
    <property type="evidence" value="ECO:0007669"/>
    <property type="project" value="TreeGrafter"/>
</dbReference>
<feature type="transmembrane region" description="Helical" evidence="1">
    <location>
        <begin position="20"/>
        <end position="39"/>
    </location>
</feature>
<evidence type="ECO:0000313" key="4">
    <source>
        <dbReference type="RefSeq" id="XP_042565839.1"/>
    </source>
</evidence>
<keyword evidence="1" id="KW-1133">Transmembrane helix</keyword>
<dbReference type="KEGG" id="char:105896999"/>
<dbReference type="GeneID" id="105896999"/>
<dbReference type="InterPro" id="IPR051413">
    <property type="entry name" value="K/Na_HCN_channel"/>
</dbReference>
<dbReference type="GO" id="GO:0035725">
    <property type="term" value="P:sodium ion transmembrane transport"/>
    <property type="evidence" value="ECO:0007669"/>
    <property type="project" value="TreeGrafter"/>
</dbReference>
<dbReference type="PANTHER" id="PTHR45689:SF4">
    <property type="entry name" value="POTASSIUM_SODIUM HYPERPOLARIZATION-ACTIVATED CYCLIC NUCLEOTIDE-GATED CHANNEL 4"/>
    <property type="match status" value="1"/>
</dbReference>
<dbReference type="RefSeq" id="XP_042565840.1">
    <property type="nucleotide sequence ID" value="XM_042709906.1"/>
</dbReference>
<proteinExistence type="predicted"/>
<sequence length="291" mass="33468">MLYLKCTKELTICKCTRPSIVILFRFRFFIYGLLSSQMLSIGMKSKLELTYTIFGIFLICHWNACFQFMLQSLMDYPPNSWVTLEGLVAKPIHAQYAKAMFRSLCHMMTLNYGSEIPKGISELWMMIISITTGTVLYALVLAKITALASMSNPSQRAYEDKRNELQVYVRHKHLPDFLIPRMFSHMVNCYQGKWFEEKAILDDLSEPLKLEVMQHICGDLMRRVFGDKHPLFVNELLLALEFESYHIGDVVIRPGVVAECMFLIDKGSILLEHAGVKHTLIDGDYFGGKPQ</sequence>
<evidence type="ECO:0000259" key="2">
    <source>
        <dbReference type="PROSITE" id="PS50042"/>
    </source>
</evidence>
<dbReference type="GO" id="GO:0003254">
    <property type="term" value="P:regulation of membrane depolarization"/>
    <property type="evidence" value="ECO:0007669"/>
    <property type="project" value="TreeGrafter"/>
</dbReference>
<gene>
    <name evidence="4 5" type="primary">LOC105896999</name>
</gene>
<dbReference type="GO" id="GO:0030424">
    <property type="term" value="C:axon"/>
    <property type="evidence" value="ECO:0007669"/>
    <property type="project" value="TreeGrafter"/>
</dbReference>
<reference evidence="4 5" key="1">
    <citation type="submission" date="2025-04" db="UniProtKB">
        <authorList>
            <consortium name="RefSeq"/>
        </authorList>
    </citation>
    <scope>IDENTIFICATION</scope>
</reference>
<dbReference type="PROSITE" id="PS50042">
    <property type="entry name" value="CNMP_BINDING_3"/>
    <property type="match status" value="1"/>
</dbReference>
<dbReference type="GO" id="GO:0030425">
    <property type="term" value="C:dendrite"/>
    <property type="evidence" value="ECO:0007669"/>
    <property type="project" value="TreeGrafter"/>
</dbReference>
<dbReference type="RefSeq" id="XP_042565839.1">
    <property type="nucleotide sequence ID" value="XM_042709905.1"/>
</dbReference>
<dbReference type="OrthoDB" id="421226at2759"/>
<feature type="domain" description="Cyclic nucleotide-binding" evidence="2">
    <location>
        <begin position="224"/>
        <end position="287"/>
    </location>
</feature>
<protein>
    <submittedName>
        <fullName evidence="4 5">Potassium/sodium hyperpolarization-activated cyclic nucleotide-gated channel 3-like</fullName>
    </submittedName>
</protein>
<dbReference type="GO" id="GO:0098855">
    <property type="term" value="C:HCN channel complex"/>
    <property type="evidence" value="ECO:0007669"/>
    <property type="project" value="TreeGrafter"/>
</dbReference>
<dbReference type="InterPro" id="IPR000595">
    <property type="entry name" value="cNMP-bd_dom"/>
</dbReference>
<evidence type="ECO:0000313" key="3">
    <source>
        <dbReference type="Proteomes" id="UP000515152"/>
    </source>
</evidence>
<name>A0A8M1KW70_CLUHA</name>
<dbReference type="AlphaFoldDB" id="A0A8M1KW70"/>
<feature type="transmembrane region" description="Helical" evidence="1">
    <location>
        <begin position="123"/>
        <end position="142"/>
    </location>
</feature>
<organism evidence="3 4">
    <name type="scientific">Clupea harengus</name>
    <name type="common">Atlantic herring</name>
    <dbReference type="NCBI Taxonomy" id="7950"/>
    <lineage>
        <taxon>Eukaryota</taxon>
        <taxon>Metazoa</taxon>
        <taxon>Chordata</taxon>
        <taxon>Craniata</taxon>
        <taxon>Vertebrata</taxon>
        <taxon>Euteleostomi</taxon>
        <taxon>Actinopterygii</taxon>
        <taxon>Neopterygii</taxon>
        <taxon>Teleostei</taxon>
        <taxon>Clupei</taxon>
        <taxon>Clupeiformes</taxon>
        <taxon>Clupeoidei</taxon>
        <taxon>Clupeidae</taxon>
        <taxon>Clupea</taxon>
    </lineage>
</organism>
<evidence type="ECO:0000313" key="5">
    <source>
        <dbReference type="RefSeq" id="XP_042565840.1"/>
    </source>
</evidence>
<dbReference type="PANTHER" id="PTHR45689">
    <property type="entry name" value="I[[H]] CHANNEL, ISOFORM E"/>
    <property type="match status" value="1"/>
</dbReference>